<dbReference type="EMBL" id="JASBWV010000021">
    <property type="protein sequence ID" value="KAJ9120387.1"/>
    <property type="molecule type" value="Genomic_DNA"/>
</dbReference>
<sequence length="294" mass="33585">MGDERPFLKQGTSQSKPIPPSFSSAFYHSAENTYTSPQTQLPFWATGSRSQKFIALVDDAPEIRQGQAFPLEYREPLELLWRDPGVQLAYSRGNEYALPESLPYFYAQLNRLWTSDFKPSHQVLIGVEDQQDILRIRVKTTGISETKFTEGDLTYSLFDVGGQRSERRKWVSCFENVTAVLFLVALSGYNSSLVEDKDSNQMHEALMLFDSICNSQWFVKTSMNSRALCAAQILFLNKDDVFREQLENPNSQIADYFQDYDGPSGPAGYEAGREYFRRKFVGLNRSASKEVYTQ</sequence>
<organism evidence="1 2">
    <name type="scientific">Naganishia onofrii</name>
    <dbReference type="NCBI Taxonomy" id="1851511"/>
    <lineage>
        <taxon>Eukaryota</taxon>
        <taxon>Fungi</taxon>
        <taxon>Dikarya</taxon>
        <taxon>Basidiomycota</taxon>
        <taxon>Agaricomycotina</taxon>
        <taxon>Tremellomycetes</taxon>
        <taxon>Filobasidiales</taxon>
        <taxon>Filobasidiaceae</taxon>
        <taxon>Naganishia</taxon>
    </lineage>
</organism>
<accession>A0ACC2XAQ8</accession>
<evidence type="ECO:0000313" key="1">
    <source>
        <dbReference type="EMBL" id="KAJ9120387.1"/>
    </source>
</evidence>
<keyword evidence="2" id="KW-1185">Reference proteome</keyword>
<proteinExistence type="predicted"/>
<evidence type="ECO:0000313" key="2">
    <source>
        <dbReference type="Proteomes" id="UP001234202"/>
    </source>
</evidence>
<gene>
    <name evidence="1" type="ORF">QFC24_005344</name>
</gene>
<name>A0ACC2XAQ8_9TREE</name>
<protein>
    <submittedName>
        <fullName evidence="1">Uncharacterized protein</fullName>
    </submittedName>
</protein>
<dbReference type="Proteomes" id="UP001234202">
    <property type="component" value="Unassembled WGS sequence"/>
</dbReference>
<comment type="caution">
    <text evidence="1">The sequence shown here is derived from an EMBL/GenBank/DDBJ whole genome shotgun (WGS) entry which is preliminary data.</text>
</comment>
<reference evidence="1" key="1">
    <citation type="submission" date="2023-04" db="EMBL/GenBank/DDBJ databases">
        <title>Draft Genome sequencing of Naganishia species isolated from polar environments using Oxford Nanopore Technology.</title>
        <authorList>
            <person name="Leo P."/>
            <person name="Venkateswaran K."/>
        </authorList>
    </citation>
    <scope>NUCLEOTIDE SEQUENCE</scope>
    <source>
        <strain evidence="1">DBVPG 5303</strain>
    </source>
</reference>